<comment type="caution">
    <text evidence="7">The sequence shown here is derived from an EMBL/GenBank/DDBJ whole genome shotgun (WGS) entry which is preliminary data.</text>
</comment>
<dbReference type="Proteomes" id="UP001363151">
    <property type="component" value="Unassembled WGS sequence"/>
</dbReference>
<dbReference type="Gene3D" id="3.90.190.10">
    <property type="entry name" value="Protein tyrosine phosphatase superfamily"/>
    <property type="match status" value="1"/>
</dbReference>
<evidence type="ECO:0000256" key="5">
    <source>
        <dbReference type="SAM" id="MobiDB-lite"/>
    </source>
</evidence>
<dbReference type="InterPro" id="IPR029021">
    <property type="entry name" value="Prot-tyrosine_phosphatase-like"/>
</dbReference>
<dbReference type="PROSITE" id="PS50056">
    <property type="entry name" value="TYR_PHOSPHATASE_2"/>
    <property type="match status" value="1"/>
</dbReference>
<feature type="region of interest" description="Disordered" evidence="5">
    <location>
        <begin position="1"/>
        <end position="22"/>
    </location>
</feature>
<accession>A0ABR1FMR3</accession>
<dbReference type="Pfam" id="PF00782">
    <property type="entry name" value="DSPc"/>
    <property type="match status" value="1"/>
</dbReference>
<name>A0ABR1FMR3_AURAN</name>
<gene>
    <name evidence="7" type="ORF">SO694_00106073</name>
</gene>
<evidence type="ECO:0000256" key="1">
    <source>
        <dbReference type="ARBA" id="ARBA00008601"/>
    </source>
</evidence>
<evidence type="ECO:0000256" key="4">
    <source>
        <dbReference type="ARBA" id="ARBA00022912"/>
    </source>
</evidence>
<dbReference type="InterPro" id="IPR000340">
    <property type="entry name" value="Dual-sp_phosphatase_cat-dom"/>
</dbReference>
<protein>
    <recommendedName>
        <fullName evidence="2">protein-tyrosine-phosphatase</fullName>
        <ecNumber evidence="2">3.1.3.48</ecNumber>
    </recommendedName>
</protein>
<dbReference type="EMBL" id="JBBJCI010000357">
    <property type="protein sequence ID" value="KAK7233677.1"/>
    <property type="molecule type" value="Genomic_DNA"/>
</dbReference>
<reference evidence="7 8" key="1">
    <citation type="submission" date="2024-03" db="EMBL/GenBank/DDBJ databases">
        <title>Aureococcus anophagefferens CCMP1851 and Kratosvirus quantuckense: Draft genome of a second virus-susceptible host strain in the model system.</title>
        <authorList>
            <person name="Chase E."/>
            <person name="Truchon A.R."/>
            <person name="Schepens W."/>
            <person name="Wilhelm S.W."/>
        </authorList>
    </citation>
    <scope>NUCLEOTIDE SEQUENCE [LARGE SCALE GENOMIC DNA]</scope>
    <source>
        <strain evidence="7 8">CCMP1851</strain>
    </source>
</reference>
<evidence type="ECO:0000256" key="2">
    <source>
        <dbReference type="ARBA" id="ARBA00013064"/>
    </source>
</evidence>
<feature type="domain" description="Tyrosine specific protein phosphatases" evidence="6">
    <location>
        <begin position="143"/>
        <end position="206"/>
    </location>
</feature>
<comment type="similarity">
    <text evidence="1">Belongs to the protein-tyrosine phosphatase family. Non-receptor class dual specificity subfamily.</text>
</comment>
<keyword evidence="7" id="KW-0808">Transferase</keyword>
<evidence type="ECO:0000256" key="3">
    <source>
        <dbReference type="ARBA" id="ARBA00022801"/>
    </source>
</evidence>
<evidence type="ECO:0000259" key="6">
    <source>
        <dbReference type="PROSITE" id="PS50056"/>
    </source>
</evidence>
<keyword evidence="3" id="KW-0378">Hydrolase</keyword>
<sequence>MMDLQKPGLFVQTGPSTPRDAHHDWDEEARKLFQRLNIDAGGGRDKYRNVDAVYCHPTTGAKLFIGNQTAARSESVLVGEAIFHVVNCQDASSANFFEGDPRFHYRRFPVSHWWQHDGMDAPDGVLKFFEDGCHAWIADALAGGHNVMVHCLAGAHRAGTTGVSFMMRAAPPRPSFVFSFFRSRGFVGEGRFDTATAIKLAKFQRPIVDPFGQLHELLMRLEAAYTAKGRPPVAPNADEPSS</sequence>
<keyword evidence="8" id="KW-1185">Reference proteome</keyword>
<dbReference type="CDD" id="cd14498">
    <property type="entry name" value="DSP"/>
    <property type="match status" value="1"/>
</dbReference>
<dbReference type="PANTHER" id="PTHR10159">
    <property type="entry name" value="DUAL SPECIFICITY PROTEIN PHOSPHATASE"/>
    <property type="match status" value="1"/>
</dbReference>
<dbReference type="InterPro" id="IPR000387">
    <property type="entry name" value="Tyr_Pase_dom"/>
</dbReference>
<keyword evidence="4" id="KW-0904">Protein phosphatase</keyword>
<dbReference type="SUPFAM" id="SSF52799">
    <property type="entry name" value="(Phosphotyrosine protein) phosphatases II"/>
    <property type="match status" value="1"/>
</dbReference>
<evidence type="ECO:0000313" key="8">
    <source>
        <dbReference type="Proteomes" id="UP001363151"/>
    </source>
</evidence>
<proteinExistence type="inferred from homology"/>
<keyword evidence="7" id="KW-0418">Kinase</keyword>
<organism evidence="7 8">
    <name type="scientific">Aureococcus anophagefferens</name>
    <name type="common">Harmful bloom alga</name>
    <dbReference type="NCBI Taxonomy" id="44056"/>
    <lineage>
        <taxon>Eukaryota</taxon>
        <taxon>Sar</taxon>
        <taxon>Stramenopiles</taxon>
        <taxon>Ochrophyta</taxon>
        <taxon>Pelagophyceae</taxon>
        <taxon>Pelagomonadales</taxon>
        <taxon>Pelagomonadaceae</taxon>
        <taxon>Aureococcus</taxon>
    </lineage>
</organism>
<dbReference type="GO" id="GO:0016301">
    <property type="term" value="F:kinase activity"/>
    <property type="evidence" value="ECO:0007669"/>
    <property type="project" value="UniProtKB-KW"/>
</dbReference>
<dbReference type="PANTHER" id="PTHR10159:SF519">
    <property type="entry name" value="DUAL SPECIFICITY PROTEIN PHOSPHATASE MPK3"/>
    <property type="match status" value="1"/>
</dbReference>
<dbReference type="EC" id="3.1.3.48" evidence="2"/>
<evidence type="ECO:0000313" key="7">
    <source>
        <dbReference type="EMBL" id="KAK7233677.1"/>
    </source>
</evidence>